<reference evidence="2 3" key="1">
    <citation type="submission" date="2018-06" db="EMBL/GenBank/DDBJ databases">
        <title>NTM in soil in Japan.</title>
        <authorList>
            <person name="Ohya K."/>
        </authorList>
    </citation>
    <scope>NUCLEOTIDE SEQUENCE [LARGE SCALE GENOMIC DNA]</scope>
    <source>
        <strain evidence="2 3">GF76</strain>
    </source>
</reference>
<sequence length="93" mass="10401">MPTKSRRPQARTFSLRSVIPAPCRCDQCDRGLTGIYRVSPSNVDWDANASRFGITFRLRNFATRHQRAATGPAYPLSDRPTPRVGKRQAAANL</sequence>
<comment type="caution">
    <text evidence="2">The sequence shown here is derived from an EMBL/GenBank/DDBJ whole genome shotgun (WGS) entry which is preliminary data.</text>
</comment>
<evidence type="ECO:0000313" key="2">
    <source>
        <dbReference type="EMBL" id="RAU94084.1"/>
    </source>
</evidence>
<organism evidence="2 3">
    <name type="scientific">Mycobacterium colombiense</name>
    <dbReference type="NCBI Taxonomy" id="339268"/>
    <lineage>
        <taxon>Bacteria</taxon>
        <taxon>Bacillati</taxon>
        <taxon>Actinomycetota</taxon>
        <taxon>Actinomycetes</taxon>
        <taxon>Mycobacteriales</taxon>
        <taxon>Mycobacteriaceae</taxon>
        <taxon>Mycobacterium</taxon>
        <taxon>Mycobacterium avium complex (MAC)</taxon>
    </lineage>
</organism>
<proteinExistence type="predicted"/>
<dbReference type="AlphaFoldDB" id="A0A329KCY2"/>
<protein>
    <submittedName>
        <fullName evidence="2">Uncharacterized protein</fullName>
    </submittedName>
</protein>
<evidence type="ECO:0000313" key="3">
    <source>
        <dbReference type="Proteomes" id="UP000250347"/>
    </source>
</evidence>
<feature type="region of interest" description="Disordered" evidence="1">
    <location>
        <begin position="67"/>
        <end position="93"/>
    </location>
</feature>
<accession>A0A329KCY2</accession>
<dbReference type="Proteomes" id="UP000250347">
    <property type="component" value="Unassembled WGS sequence"/>
</dbReference>
<name>A0A329KCY2_9MYCO</name>
<evidence type="ECO:0000256" key="1">
    <source>
        <dbReference type="SAM" id="MobiDB-lite"/>
    </source>
</evidence>
<gene>
    <name evidence="2" type="ORF">DQP58_15005</name>
</gene>
<dbReference type="EMBL" id="QMEU01000043">
    <property type="protein sequence ID" value="RAU94084.1"/>
    <property type="molecule type" value="Genomic_DNA"/>
</dbReference>